<dbReference type="VEuPathDB" id="MicrosporidiaDB:NCER_102359"/>
<organism evidence="1 2">
    <name type="scientific">Vairimorpha ceranae</name>
    <dbReference type="NCBI Taxonomy" id="40302"/>
    <lineage>
        <taxon>Eukaryota</taxon>
        <taxon>Fungi</taxon>
        <taxon>Fungi incertae sedis</taxon>
        <taxon>Microsporidia</taxon>
        <taxon>Nosematidae</taxon>
        <taxon>Vairimorpha</taxon>
    </lineage>
</organism>
<dbReference type="RefSeq" id="XP_024329898.1">
    <property type="nucleotide sequence ID" value="XM_024473724.1"/>
</dbReference>
<comment type="caution">
    <text evidence="1">The sequence shown here is derived from an EMBL/GenBank/DDBJ whole genome shotgun (WGS) entry which is preliminary data.</text>
</comment>
<dbReference type="AlphaFoldDB" id="A0A0F9W8Y5"/>
<dbReference type="EMBL" id="JPQZ01000109">
    <property type="protein sequence ID" value="KKO74156.1"/>
    <property type="molecule type" value="Genomic_DNA"/>
</dbReference>
<evidence type="ECO:0000313" key="1">
    <source>
        <dbReference type="EMBL" id="KKO74156.1"/>
    </source>
</evidence>
<keyword evidence="2" id="KW-1185">Reference proteome</keyword>
<protein>
    <submittedName>
        <fullName evidence="1">Uncharacterized protein</fullName>
    </submittedName>
</protein>
<sequence length="421" mass="50233">MKNTLTENNLSKFTVFKNNIIEFLSKFNISLDVDLMLRGIDLSDKSYEEVLDNFLLKYSDKYRIFTALYNKEYPYDLELNKKINIPLEILYTVESEKFYGIKFKKIQNKAIVDIVTTNNILLKGFVVDIKYGLEYFINFLNRSKLEIDVKYYSDNISNIFVVINQQTSPFINKIVLYEIYKKIKGHKEITHLAVYTQDIKITVLNNKLVENFYSSFNLSDISYCIREYLDRNGFFVHFSTFCIDCISYILYLQNKRSTNYLRDFLNFRFTGFVLNNGMEVTRSDDNNILVIIDNLKYTVRYPSTDILNRLKYLNKEVILQYYTNITVSYYKCKNINSQLCLINYSDYDMVLSNIYVTGSKKIQYLEDKTPSEIFEYKDLRMHILYSKATHTLLIKFKENINRDLFYMYLISICKFNYMLIQ</sequence>
<dbReference type="OrthoDB" id="10587520at2759"/>
<dbReference type="Proteomes" id="UP000034350">
    <property type="component" value="Unassembled WGS sequence"/>
</dbReference>
<dbReference type="VEuPathDB" id="MicrosporidiaDB:AAJ76_1090001390"/>
<dbReference type="VEuPathDB" id="MicrosporidiaDB:G9O61_00g003220"/>
<dbReference type="GeneID" id="36318621"/>
<reference evidence="1 2" key="1">
    <citation type="journal article" date="2015" name="Environ. Microbiol.">
        <title>Genome analyses suggest the presence of polyploidy and recent human-driven expansions in eight global populations of the honeybee pathogen Nosema ceranae.</title>
        <authorList>
            <person name="Pelin A."/>
            <person name="Selman M."/>
            <person name="Aris-Brosou S."/>
            <person name="Farinelli L."/>
            <person name="Corradi N."/>
        </authorList>
    </citation>
    <scope>NUCLEOTIDE SEQUENCE [LARGE SCALE GENOMIC DNA]</scope>
    <source>
        <strain evidence="1 2">PA08 1199</strain>
    </source>
</reference>
<evidence type="ECO:0000313" key="2">
    <source>
        <dbReference type="Proteomes" id="UP000034350"/>
    </source>
</evidence>
<proteinExistence type="predicted"/>
<name>A0A0F9W8Y5_9MICR</name>
<accession>A0A0F9W8Y5</accession>
<gene>
    <name evidence="1" type="ORF">AAJ76_1090001390</name>
</gene>